<dbReference type="Proteomes" id="UP000429607">
    <property type="component" value="Unassembled WGS sequence"/>
</dbReference>
<comment type="caution">
    <text evidence="1">The sequence shown here is derived from an EMBL/GenBank/DDBJ whole genome shotgun (WGS) entry which is preliminary data.</text>
</comment>
<protein>
    <submittedName>
        <fullName evidence="1">Uncharacterized protein</fullName>
    </submittedName>
</protein>
<dbReference type="AlphaFoldDB" id="A0A6A3IA32"/>
<evidence type="ECO:0000313" key="2">
    <source>
        <dbReference type="EMBL" id="KAE8979672.1"/>
    </source>
</evidence>
<evidence type="ECO:0000313" key="3">
    <source>
        <dbReference type="Proteomes" id="UP000429607"/>
    </source>
</evidence>
<dbReference type="Proteomes" id="UP000435112">
    <property type="component" value="Unassembled WGS sequence"/>
</dbReference>
<gene>
    <name evidence="2" type="ORF">PR001_g24487</name>
    <name evidence="1" type="ORF">PR002_g24744</name>
</gene>
<name>A0A6A3IA32_9STRA</name>
<evidence type="ECO:0000313" key="4">
    <source>
        <dbReference type="Proteomes" id="UP000435112"/>
    </source>
</evidence>
<evidence type="ECO:0000313" key="1">
    <source>
        <dbReference type="EMBL" id="KAE8978342.1"/>
    </source>
</evidence>
<proteinExistence type="predicted"/>
<accession>A0A6A3IA32</accession>
<sequence>MSGNTCAVLGYMLAAIGAAAVASAVVLAWSWSSPRYATSRTTSRRSALRTDTSRNTCLLLGAMPTMIGAAAVASACQSRASSRAGFEHGLWHAVAKTLP</sequence>
<reference evidence="3 4" key="1">
    <citation type="submission" date="2018-09" db="EMBL/GenBank/DDBJ databases">
        <title>Genomic investigation of the strawberry pathogen Phytophthora fragariae indicates pathogenicity is determined by transcriptional variation in three key races.</title>
        <authorList>
            <person name="Adams T.M."/>
            <person name="Armitage A.D."/>
            <person name="Sobczyk M.K."/>
            <person name="Bates H.J."/>
            <person name="Dunwell J.M."/>
            <person name="Nellist C.F."/>
            <person name="Harrison R.J."/>
        </authorList>
    </citation>
    <scope>NUCLEOTIDE SEQUENCE [LARGE SCALE GENOMIC DNA]</scope>
    <source>
        <strain evidence="2 3">SCRP249</strain>
        <strain evidence="1 4">SCRP324</strain>
    </source>
</reference>
<dbReference type="EMBL" id="QXFU01003102">
    <property type="protein sequence ID" value="KAE8978342.1"/>
    <property type="molecule type" value="Genomic_DNA"/>
</dbReference>
<dbReference type="EMBL" id="QXFV01003131">
    <property type="protein sequence ID" value="KAE8979672.1"/>
    <property type="molecule type" value="Genomic_DNA"/>
</dbReference>
<organism evidence="1 4">
    <name type="scientific">Phytophthora rubi</name>
    <dbReference type="NCBI Taxonomy" id="129364"/>
    <lineage>
        <taxon>Eukaryota</taxon>
        <taxon>Sar</taxon>
        <taxon>Stramenopiles</taxon>
        <taxon>Oomycota</taxon>
        <taxon>Peronosporomycetes</taxon>
        <taxon>Peronosporales</taxon>
        <taxon>Peronosporaceae</taxon>
        <taxon>Phytophthora</taxon>
    </lineage>
</organism>